<dbReference type="AlphaFoldDB" id="A0A3B0ZS39"/>
<dbReference type="Gene3D" id="2.30.110.10">
    <property type="entry name" value="Electron Transport, Fmn-binding Protein, Chain A"/>
    <property type="match status" value="1"/>
</dbReference>
<gene>
    <name evidence="2" type="ORF">MNBD_GAMMA18-2318</name>
</gene>
<proteinExistence type="predicted"/>
<dbReference type="PANTHER" id="PTHR13343">
    <property type="entry name" value="CREG1 PROTEIN"/>
    <property type="match status" value="1"/>
</dbReference>
<dbReference type="SUPFAM" id="SSF50475">
    <property type="entry name" value="FMN-binding split barrel"/>
    <property type="match status" value="1"/>
</dbReference>
<dbReference type="InterPro" id="IPR055343">
    <property type="entry name" value="CREG_beta-barrel"/>
</dbReference>
<dbReference type="InterPro" id="IPR012349">
    <property type="entry name" value="Split_barrel_FMN-bd"/>
</dbReference>
<dbReference type="Pfam" id="PF13883">
    <property type="entry name" value="CREG_beta-barrel"/>
    <property type="match status" value="1"/>
</dbReference>
<reference evidence="2" key="1">
    <citation type="submission" date="2018-06" db="EMBL/GenBank/DDBJ databases">
        <authorList>
            <person name="Zhirakovskaya E."/>
        </authorList>
    </citation>
    <scope>NUCLEOTIDE SEQUENCE</scope>
</reference>
<evidence type="ECO:0000313" key="2">
    <source>
        <dbReference type="EMBL" id="VAW90252.1"/>
    </source>
</evidence>
<dbReference type="InterPro" id="IPR014419">
    <property type="entry name" value="HutZ"/>
</dbReference>
<dbReference type="GO" id="GO:0005737">
    <property type="term" value="C:cytoplasm"/>
    <property type="evidence" value="ECO:0007669"/>
    <property type="project" value="UniProtKB-ARBA"/>
</dbReference>
<protein>
    <recommendedName>
        <fullName evidence="1">CREG-like beta-barrel domain-containing protein</fullName>
    </recommendedName>
</protein>
<accession>A0A3B0ZS39</accession>
<organism evidence="2">
    <name type="scientific">hydrothermal vent metagenome</name>
    <dbReference type="NCBI Taxonomy" id="652676"/>
    <lineage>
        <taxon>unclassified sequences</taxon>
        <taxon>metagenomes</taxon>
        <taxon>ecological metagenomes</taxon>
    </lineage>
</organism>
<dbReference type="PIRSF" id="PIRSF004633">
    <property type="entry name" value="UCP_PLP_oxd"/>
    <property type="match status" value="1"/>
</dbReference>
<dbReference type="PANTHER" id="PTHR13343:SF17">
    <property type="entry name" value="CELLULAR REPRESSOR OF E1A-STIMULATED GENES, ISOFORM A"/>
    <property type="match status" value="1"/>
</dbReference>
<name>A0A3B0ZS39_9ZZZZ</name>
<sequence>MSKNDLQPLCTLLRQQRWAALATIRNSEPYCSMVAYVAAEDLSSFTLHLSTLAPHTQRLLKNPRISLAISETDQQLKDPQTLARATLNGLIQAIAQDDPRYPQLKQRYLEKLPEAEMLFSFADFKLYEFVADKIRYVGGFANAHSVTPQQLMDVAQPNL</sequence>
<feature type="domain" description="CREG-like beta-barrel" evidence="1">
    <location>
        <begin position="11"/>
        <end position="150"/>
    </location>
</feature>
<dbReference type="EMBL" id="UOFP01000316">
    <property type="protein sequence ID" value="VAW90252.1"/>
    <property type="molecule type" value="Genomic_DNA"/>
</dbReference>
<evidence type="ECO:0000259" key="1">
    <source>
        <dbReference type="Pfam" id="PF13883"/>
    </source>
</evidence>